<dbReference type="OrthoDB" id="9792179at2"/>
<dbReference type="RefSeq" id="WP_090874199.1">
    <property type="nucleotide sequence ID" value="NZ_FMXQ01000001.1"/>
</dbReference>
<sequence>MRSPNTIRTAFIGAMAVVVCSVLPVHAQVDVDLELVLAVDVSGSMDSGEAELQRNGYVDAFRHPDVIRAIETGLHGRIAVSYVEWAGTQHQALVVPWRIVADADSADVFARDINRLPIRRHFGTSISSALEFAAAQFAQSGARGFRRAIDVSGDGPNNMGAPVVEARDALVRKGIAINGLPVMIREGIAAGRARIPNLDVYFEDCVIGGPGAFIVPVRDRDGFGQAIRRKLVLEIAGLPPRVMQVAESAAGSRIDCLIGEKNRGNWILNDP</sequence>
<proteinExistence type="predicted"/>
<evidence type="ECO:0008006" key="4">
    <source>
        <dbReference type="Google" id="ProtNLM"/>
    </source>
</evidence>
<dbReference type="Gene3D" id="3.40.50.410">
    <property type="entry name" value="von Willebrand factor, type A domain"/>
    <property type="match status" value="1"/>
</dbReference>
<dbReference type="SUPFAM" id="SSF53300">
    <property type="entry name" value="vWA-like"/>
    <property type="match status" value="1"/>
</dbReference>
<dbReference type="EMBL" id="FMXQ01000001">
    <property type="protein sequence ID" value="SDB02090.1"/>
    <property type="molecule type" value="Genomic_DNA"/>
</dbReference>
<dbReference type="AlphaFoldDB" id="A0A1G6A182"/>
<dbReference type="InterPro" id="IPR010607">
    <property type="entry name" value="DUF1194"/>
</dbReference>
<accession>A0A1G6A182</accession>
<evidence type="ECO:0000313" key="3">
    <source>
        <dbReference type="Proteomes" id="UP000199071"/>
    </source>
</evidence>
<dbReference type="Pfam" id="PF06707">
    <property type="entry name" value="DUF1194"/>
    <property type="match status" value="1"/>
</dbReference>
<keyword evidence="1" id="KW-0732">Signal</keyword>
<dbReference type="InterPro" id="IPR036465">
    <property type="entry name" value="vWFA_dom_sf"/>
</dbReference>
<feature type="chain" id="PRO_5011568471" description="VWFA domain-containing protein" evidence="1">
    <location>
        <begin position="28"/>
        <end position="271"/>
    </location>
</feature>
<protein>
    <recommendedName>
        <fullName evidence="4">VWFA domain-containing protein</fullName>
    </recommendedName>
</protein>
<organism evidence="2 3">
    <name type="scientific">Bauldia litoralis</name>
    <dbReference type="NCBI Taxonomy" id="665467"/>
    <lineage>
        <taxon>Bacteria</taxon>
        <taxon>Pseudomonadati</taxon>
        <taxon>Pseudomonadota</taxon>
        <taxon>Alphaproteobacteria</taxon>
        <taxon>Hyphomicrobiales</taxon>
        <taxon>Kaistiaceae</taxon>
        <taxon>Bauldia</taxon>
    </lineage>
</organism>
<dbReference type="STRING" id="665467.SAMN02982931_00024"/>
<gene>
    <name evidence="2" type="ORF">SAMN02982931_00024</name>
</gene>
<dbReference type="CDD" id="cd00198">
    <property type="entry name" value="vWFA"/>
    <property type="match status" value="1"/>
</dbReference>
<reference evidence="2 3" key="1">
    <citation type="submission" date="2016-10" db="EMBL/GenBank/DDBJ databases">
        <authorList>
            <person name="de Groot N.N."/>
        </authorList>
    </citation>
    <scope>NUCLEOTIDE SEQUENCE [LARGE SCALE GENOMIC DNA]</scope>
    <source>
        <strain evidence="2 3">ATCC 35022</strain>
    </source>
</reference>
<dbReference type="Proteomes" id="UP000199071">
    <property type="component" value="Unassembled WGS sequence"/>
</dbReference>
<name>A0A1G6A182_9HYPH</name>
<evidence type="ECO:0000313" key="2">
    <source>
        <dbReference type="EMBL" id="SDB02090.1"/>
    </source>
</evidence>
<feature type="signal peptide" evidence="1">
    <location>
        <begin position="1"/>
        <end position="27"/>
    </location>
</feature>
<evidence type="ECO:0000256" key="1">
    <source>
        <dbReference type="SAM" id="SignalP"/>
    </source>
</evidence>
<keyword evidence="3" id="KW-1185">Reference proteome</keyword>